<dbReference type="GO" id="GO:0046930">
    <property type="term" value="C:pore complex"/>
    <property type="evidence" value="ECO:0007669"/>
    <property type="project" value="UniProtKB-KW"/>
</dbReference>
<keyword evidence="8 10" id="KW-0472">Membrane</keyword>
<proteinExistence type="inferred from homology"/>
<name>A0A9X1NTD7_9HYPH</name>
<comment type="domain">
    <text evidence="10">Consists of 16-stranded beta-barrel sheets, with large surface-exposed loops, that form a transmembrane pore at the center of each barrel. The pore is partially ocluded by a peptide loop that folds into the pore lumen.</text>
</comment>
<dbReference type="EMBL" id="JAJOZR010000008">
    <property type="protein sequence ID" value="MCD7109985.1"/>
    <property type="molecule type" value="Genomic_DNA"/>
</dbReference>
<keyword evidence="4 10" id="KW-0812">Transmembrane</keyword>
<feature type="chain" id="PRO_5041014948" description="Porin" evidence="10">
    <location>
        <begin position="23"/>
        <end position="353"/>
    </location>
</feature>
<comment type="subcellular location">
    <subcellularLocation>
        <location evidence="10">Cell outer membrane</location>
        <topology evidence="10">Multi-pass membrane protein</topology>
    </subcellularLocation>
</comment>
<comment type="function">
    <text evidence="10">Forms passive diffusion pores that allow small molecular weight hydrophilic materials across the outer membrane.</text>
</comment>
<evidence type="ECO:0000256" key="8">
    <source>
        <dbReference type="ARBA" id="ARBA00023136"/>
    </source>
</evidence>
<evidence type="ECO:0000256" key="3">
    <source>
        <dbReference type="ARBA" id="ARBA00022452"/>
    </source>
</evidence>
<evidence type="ECO:0000313" key="11">
    <source>
        <dbReference type="EMBL" id="MCD7109985.1"/>
    </source>
</evidence>
<comment type="similarity">
    <text evidence="1 10">Belongs to the alphaproteobacteria porin family.</text>
</comment>
<feature type="signal peptide" evidence="10">
    <location>
        <begin position="1"/>
        <end position="22"/>
    </location>
</feature>
<dbReference type="Pfam" id="PF02530">
    <property type="entry name" value="Porin_2"/>
    <property type="match status" value="1"/>
</dbReference>
<comment type="caution">
    <text evidence="11">The sequence shown here is derived from an EMBL/GenBank/DDBJ whole genome shotgun (WGS) entry which is preliminary data.</text>
</comment>
<dbReference type="AlphaFoldDB" id="A0A9X1NTD7"/>
<evidence type="ECO:0000256" key="6">
    <source>
        <dbReference type="ARBA" id="ARBA00023065"/>
    </source>
</evidence>
<evidence type="ECO:0000313" key="12">
    <source>
        <dbReference type="Proteomes" id="UP001139089"/>
    </source>
</evidence>
<evidence type="ECO:0000256" key="5">
    <source>
        <dbReference type="ARBA" id="ARBA00022729"/>
    </source>
</evidence>
<dbReference type="GO" id="GO:0009279">
    <property type="term" value="C:cell outer membrane"/>
    <property type="evidence" value="ECO:0007669"/>
    <property type="project" value="UniProtKB-SubCell"/>
</dbReference>
<dbReference type="GO" id="GO:0015288">
    <property type="term" value="F:porin activity"/>
    <property type="evidence" value="ECO:0007669"/>
    <property type="project" value="UniProtKB-KW"/>
</dbReference>
<organism evidence="11 12">
    <name type="scientific">Rhizobium quercicola</name>
    <dbReference type="NCBI Taxonomy" id="2901226"/>
    <lineage>
        <taxon>Bacteria</taxon>
        <taxon>Pseudomonadati</taxon>
        <taxon>Pseudomonadota</taxon>
        <taxon>Alphaproteobacteria</taxon>
        <taxon>Hyphomicrobiales</taxon>
        <taxon>Rhizobiaceae</taxon>
        <taxon>Rhizobium/Agrobacterium group</taxon>
        <taxon>Rhizobium</taxon>
    </lineage>
</organism>
<evidence type="ECO:0000256" key="9">
    <source>
        <dbReference type="ARBA" id="ARBA00023237"/>
    </source>
</evidence>
<keyword evidence="7 10" id="KW-0626">Porin</keyword>
<accession>A0A9X1NTD7</accession>
<reference evidence="11" key="1">
    <citation type="submission" date="2021-12" db="EMBL/GenBank/DDBJ databases">
        <authorList>
            <person name="Li Y."/>
        </authorList>
    </citation>
    <scope>NUCLEOTIDE SEQUENCE</scope>
    <source>
        <strain evidence="11">DKSPLA3</strain>
    </source>
</reference>
<evidence type="ECO:0000256" key="4">
    <source>
        <dbReference type="ARBA" id="ARBA00022692"/>
    </source>
</evidence>
<keyword evidence="3 10" id="KW-1134">Transmembrane beta strand</keyword>
<sequence length="353" mass="38578">MIIRTLFLASTAALSITAGAQAADAIVAAEPEAMEYVRVCDAFGEGFFYIPGTETCLKIGGYVRFDNNVGDSPYDGEDQAWSPFTRGTLTLDARSDTEYGQLRSFIEMRSEASGGETTSYINSGFITLGGFMAGVNDSRYDLFLNSAGNIINDDVIDYTGSRTNQISYQWGGDKGFSAFIGLEEGGGSYDTGFLGRPTEDYKGAHPLAGARIQEDWGGLFVIGGYDTEADAFGGKIRADVVFNDVFKIFIMAGYQSDWDNDKGIGNTRQRNYYGPWNGDWAAWGGFTATVNDKTSINGQVAYEEDGTLATALNMEYMIVDNFKVQPEFNYTKFDGERGNGDAFGGTIRFQRDF</sequence>
<evidence type="ECO:0000256" key="7">
    <source>
        <dbReference type="ARBA" id="ARBA00023114"/>
    </source>
</evidence>
<dbReference type="Proteomes" id="UP001139089">
    <property type="component" value="Unassembled WGS sequence"/>
</dbReference>
<evidence type="ECO:0000256" key="1">
    <source>
        <dbReference type="ARBA" id="ARBA00009521"/>
    </source>
</evidence>
<protein>
    <recommendedName>
        <fullName evidence="10">Porin</fullName>
    </recommendedName>
</protein>
<keyword evidence="2 10" id="KW-0813">Transport</keyword>
<dbReference type="GO" id="GO:0006811">
    <property type="term" value="P:monoatomic ion transport"/>
    <property type="evidence" value="ECO:0007669"/>
    <property type="project" value="UniProtKB-KW"/>
</dbReference>
<gene>
    <name evidence="11" type="ORF">LRX75_13145</name>
</gene>
<dbReference type="SUPFAM" id="SSF56935">
    <property type="entry name" value="Porins"/>
    <property type="match status" value="1"/>
</dbReference>
<keyword evidence="12" id="KW-1185">Reference proteome</keyword>
<dbReference type="RefSeq" id="WP_231815051.1">
    <property type="nucleotide sequence ID" value="NZ_JAJOZR010000008.1"/>
</dbReference>
<keyword evidence="5 10" id="KW-0732">Signal</keyword>
<keyword evidence="6 10" id="KW-0406">Ion transport</keyword>
<evidence type="ECO:0000256" key="2">
    <source>
        <dbReference type="ARBA" id="ARBA00022448"/>
    </source>
</evidence>
<keyword evidence="9 10" id="KW-0998">Cell outer membrane</keyword>
<evidence type="ECO:0000256" key="10">
    <source>
        <dbReference type="RuleBase" id="RU364005"/>
    </source>
</evidence>
<dbReference type="InterPro" id="IPR003684">
    <property type="entry name" value="Porin_alphabac"/>
</dbReference>